<dbReference type="EMBL" id="JAFIQS010000023">
    <property type="protein sequence ID" value="KAG5161876.1"/>
    <property type="molecule type" value="Genomic_DNA"/>
</dbReference>
<feature type="region of interest" description="Disordered" evidence="1">
    <location>
        <begin position="1"/>
        <end position="32"/>
    </location>
</feature>
<name>A0A8H7XIW1_PSICU</name>
<feature type="compositionally biased region" description="Low complexity" evidence="1">
    <location>
        <begin position="138"/>
        <end position="152"/>
    </location>
</feature>
<evidence type="ECO:0000256" key="1">
    <source>
        <dbReference type="SAM" id="MobiDB-lite"/>
    </source>
</evidence>
<feature type="region of interest" description="Disordered" evidence="1">
    <location>
        <begin position="353"/>
        <end position="377"/>
    </location>
</feature>
<comment type="caution">
    <text evidence="2">The sequence shown here is derived from an EMBL/GenBank/DDBJ whole genome shotgun (WGS) entry which is preliminary data.</text>
</comment>
<proteinExistence type="predicted"/>
<feature type="compositionally biased region" description="Polar residues" evidence="1">
    <location>
        <begin position="1"/>
        <end position="13"/>
    </location>
</feature>
<feature type="compositionally biased region" description="Pro residues" evidence="1">
    <location>
        <begin position="20"/>
        <end position="32"/>
    </location>
</feature>
<reference evidence="2" key="1">
    <citation type="submission" date="2021-02" db="EMBL/GenBank/DDBJ databases">
        <title>Psilocybe cubensis genome.</title>
        <authorList>
            <person name="Mckernan K.J."/>
            <person name="Crawford S."/>
            <person name="Trippe A."/>
            <person name="Kane L.T."/>
            <person name="Mclaughlin S."/>
        </authorList>
    </citation>
    <scope>NUCLEOTIDE SEQUENCE [LARGE SCALE GENOMIC DNA]</scope>
    <source>
        <strain evidence="2">MGC-MH-2018</strain>
    </source>
</reference>
<feature type="region of interest" description="Disordered" evidence="1">
    <location>
        <begin position="433"/>
        <end position="522"/>
    </location>
</feature>
<dbReference type="AlphaFoldDB" id="A0A8H7XIW1"/>
<feature type="compositionally biased region" description="Basic and acidic residues" evidence="1">
    <location>
        <begin position="155"/>
        <end position="164"/>
    </location>
</feature>
<feature type="region of interest" description="Disordered" evidence="1">
    <location>
        <begin position="138"/>
        <end position="228"/>
    </location>
</feature>
<feature type="compositionally biased region" description="Polar residues" evidence="1">
    <location>
        <begin position="357"/>
        <end position="371"/>
    </location>
</feature>
<protein>
    <submittedName>
        <fullName evidence="2">Uncharacterized protein</fullName>
    </submittedName>
</protein>
<accession>A0A8H7XIW1</accession>
<organism evidence="2">
    <name type="scientific">Psilocybe cubensis</name>
    <name type="common">Psychedelic mushroom</name>
    <name type="synonym">Stropharia cubensis</name>
    <dbReference type="NCBI Taxonomy" id="181762"/>
    <lineage>
        <taxon>Eukaryota</taxon>
        <taxon>Fungi</taxon>
        <taxon>Dikarya</taxon>
        <taxon>Basidiomycota</taxon>
        <taxon>Agaricomycotina</taxon>
        <taxon>Agaricomycetes</taxon>
        <taxon>Agaricomycetidae</taxon>
        <taxon>Agaricales</taxon>
        <taxon>Agaricineae</taxon>
        <taxon>Strophariaceae</taxon>
        <taxon>Psilocybe</taxon>
    </lineage>
</organism>
<feature type="compositionally biased region" description="Polar residues" evidence="1">
    <location>
        <begin position="473"/>
        <end position="490"/>
    </location>
</feature>
<evidence type="ECO:0000313" key="2">
    <source>
        <dbReference type="EMBL" id="KAG5161876.1"/>
    </source>
</evidence>
<sequence length="522" mass="57851">MRTRQSLSPSSPSTRKRIPTIPPVPRSKPPLPPMATVTKKVVFPHADHCDSDVKDELLPMYEVYRLTGAKTPYSYYFARRPSLQPGSAIGTAPTVRAQRYDADDITALEESESRRAARLKRRRTIGDAHSIIGRISSYTSSSSTTTKPTVTTRIKLQDAKEQRTRRPRPSTYIEETENMKQTKSNANSKAQAQVQAQKKSEKVRSQSQGRSPITQKPVAAGPTRLHTPTLRTNMHMSTTSVLLLPNLNTDSLWLNRPTRPRAKTNDALVQVKEKEKVEKEVDGVRHASASSTATLVPNPPLLPPPDVLVHAQTTSPLVVPVRPARPAESLYSNESTFRTICASASMQENDVDALRGPTSNLRPQPQPQTGPQYLHPHGDHQQLKQLNMEKRRSKLRSPSVATSVSFYSQKSFPHRLQLPTDVDTEELAWLVIDDDDDGDGNVGDSQTGPGIKDPAYLSADYTANQPRDGGRHPSSSNLSLLSDGKSTGTVRSQNRSTRTRSTRPQDPLSLTLAPPLRESWWK</sequence>
<feature type="compositionally biased region" description="Polar residues" evidence="1">
    <location>
        <begin position="205"/>
        <end position="214"/>
    </location>
</feature>
<dbReference type="OrthoDB" id="10684891at2759"/>
<feature type="compositionally biased region" description="Low complexity" evidence="1">
    <location>
        <begin position="184"/>
        <end position="197"/>
    </location>
</feature>
<gene>
    <name evidence="2" type="ORF">JR316_013163</name>
</gene>